<comment type="similarity">
    <text evidence="1">Belongs to the WEB family.</text>
</comment>
<sequence>MGENSDPQMGSVPLDAHDIGSESEALIGNISHHRVEIDSSPPFGSVKEAVTHFGGSGSWKPPLHLLREAQVAELEKYLIMKEQETLDVLKELELTKGVIDGLKVKLQMEASQCRAAPELNSDETPAVEERNKVTPGNLVIDNEKLSSESFTVELNQAKLNFSRTSDDLTAIRASVEDLCKKLKKGNIMIERSSYPEEEDNPISINQQMADNAETKVGSKVPADLILELRQFNIESDKFKKMAEAAKTEVFKAVSEVEEIKSSIRMAEMRWVAARKMEEAAKAAEAVALAELKALSNTESSSGVPLRKHFSFKEQTQNVEKKPKNRIVKSVHQFNRRQASKLAIPESLEETTDIRLSRVPIEEVLNRVKMVNRRKVVAEELLQRLNLEPGQKRQSFCNPLQHRRDSHLLGMNNSYPTNDEPKQPVLRSTKSIDDLLSGKLMPEPLVMETHAEYDMDRERMSLGQMLHKQGRVLLPACTEKDACDLKQMFAKNKKLRFFPLAMQLIKEKKVKT</sequence>
<dbReference type="InterPro" id="IPR008545">
    <property type="entry name" value="Web"/>
</dbReference>
<accession>A0AAN8VL27</accession>
<dbReference type="EMBL" id="JBAMMX010000013">
    <property type="protein sequence ID" value="KAK6929548.1"/>
    <property type="molecule type" value="Genomic_DNA"/>
</dbReference>
<comment type="caution">
    <text evidence="3">The sequence shown here is derived from an EMBL/GenBank/DDBJ whole genome shotgun (WGS) entry which is preliminary data.</text>
</comment>
<dbReference type="GO" id="GO:0009904">
    <property type="term" value="P:chloroplast accumulation movement"/>
    <property type="evidence" value="ECO:0007669"/>
    <property type="project" value="TreeGrafter"/>
</dbReference>
<protein>
    <submittedName>
        <fullName evidence="3">WEB family</fullName>
    </submittedName>
</protein>
<dbReference type="AlphaFoldDB" id="A0AAN8VL27"/>
<keyword evidence="4" id="KW-1185">Reference proteome</keyword>
<gene>
    <name evidence="3" type="ORF">RJ641_005753</name>
</gene>
<dbReference type="PANTHER" id="PTHR32054:SF4">
    <property type="entry name" value="OS07G0677900 PROTEIN"/>
    <property type="match status" value="1"/>
</dbReference>
<dbReference type="Pfam" id="PF05701">
    <property type="entry name" value="WEMBL"/>
    <property type="match status" value="1"/>
</dbReference>
<organism evidence="3 4">
    <name type="scientific">Dillenia turbinata</name>
    <dbReference type="NCBI Taxonomy" id="194707"/>
    <lineage>
        <taxon>Eukaryota</taxon>
        <taxon>Viridiplantae</taxon>
        <taxon>Streptophyta</taxon>
        <taxon>Embryophyta</taxon>
        <taxon>Tracheophyta</taxon>
        <taxon>Spermatophyta</taxon>
        <taxon>Magnoliopsida</taxon>
        <taxon>eudicotyledons</taxon>
        <taxon>Gunneridae</taxon>
        <taxon>Pentapetalae</taxon>
        <taxon>Dilleniales</taxon>
        <taxon>Dilleniaceae</taxon>
        <taxon>Dillenia</taxon>
    </lineage>
</organism>
<dbReference type="GO" id="GO:0005829">
    <property type="term" value="C:cytosol"/>
    <property type="evidence" value="ECO:0007669"/>
    <property type="project" value="TreeGrafter"/>
</dbReference>
<keyword evidence="2" id="KW-0175">Coiled coil</keyword>
<dbReference type="PANTHER" id="PTHR32054">
    <property type="entry name" value="HEAVY CHAIN, PUTATIVE, EXPRESSED-RELATED-RELATED"/>
    <property type="match status" value="1"/>
</dbReference>
<reference evidence="3 4" key="1">
    <citation type="submission" date="2023-12" db="EMBL/GenBank/DDBJ databases">
        <title>A high-quality genome assembly for Dillenia turbinata (Dilleniales).</title>
        <authorList>
            <person name="Chanderbali A."/>
        </authorList>
    </citation>
    <scope>NUCLEOTIDE SEQUENCE [LARGE SCALE GENOMIC DNA]</scope>
    <source>
        <strain evidence="3">LSX21</strain>
        <tissue evidence="3">Leaf</tissue>
    </source>
</reference>
<evidence type="ECO:0000313" key="4">
    <source>
        <dbReference type="Proteomes" id="UP001370490"/>
    </source>
</evidence>
<name>A0AAN8VL27_9MAGN</name>
<proteinExistence type="inferred from homology"/>
<dbReference type="GO" id="GO:0009903">
    <property type="term" value="P:chloroplast avoidance movement"/>
    <property type="evidence" value="ECO:0007669"/>
    <property type="project" value="TreeGrafter"/>
</dbReference>
<dbReference type="Proteomes" id="UP001370490">
    <property type="component" value="Unassembled WGS sequence"/>
</dbReference>
<evidence type="ECO:0000256" key="2">
    <source>
        <dbReference type="ARBA" id="ARBA00023054"/>
    </source>
</evidence>
<evidence type="ECO:0000313" key="3">
    <source>
        <dbReference type="EMBL" id="KAK6929548.1"/>
    </source>
</evidence>
<evidence type="ECO:0000256" key="1">
    <source>
        <dbReference type="ARBA" id="ARBA00005485"/>
    </source>
</evidence>